<feature type="region of interest" description="Disordered" evidence="1">
    <location>
        <begin position="1"/>
        <end position="51"/>
    </location>
</feature>
<dbReference type="Proteomes" id="UP001521785">
    <property type="component" value="Unassembled WGS sequence"/>
</dbReference>
<gene>
    <name evidence="3" type="ORF">SLS60_011645</name>
</gene>
<feature type="domain" description="BTB" evidence="2">
    <location>
        <begin position="77"/>
        <end position="144"/>
    </location>
</feature>
<dbReference type="PANTHER" id="PTHR47843:SF2">
    <property type="entry name" value="BTB DOMAIN-CONTAINING PROTEIN"/>
    <property type="match status" value="1"/>
</dbReference>
<comment type="caution">
    <text evidence="3">The sequence shown here is derived from an EMBL/GenBank/DDBJ whole genome shotgun (WGS) entry which is preliminary data.</text>
</comment>
<dbReference type="InterPro" id="IPR011333">
    <property type="entry name" value="SKP1/BTB/POZ_sf"/>
</dbReference>
<dbReference type="Pfam" id="PF00651">
    <property type="entry name" value="BTB"/>
    <property type="match status" value="1"/>
</dbReference>
<proteinExistence type="predicted"/>
<dbReference type="InterPro" id="IPR000210">
    <property type="entry name" value="BTB/POZ_dom"/>
</dbReference>
<dbReference type="EMBL" id="JAKJXO020000023">
    <property type="protein sequence ID" value="KAL1591647.1"/>
    <property type="molecule type" value="Genomic_DNA"/>
</dbReference>
<dbReference type="PROSITE" id="PS50097">
    <property type="entry name" value="BTB"/>
    <property type="match status" value="1"/>
</dbReference>
<dbReference type="CDD" id="cd18186">
    <property type="entry name" value="BTB_POZ_ZBTB_KLHL-like"/>
    <property type="match status" value="1"/>
</dbReference>
<name>A0ABR3QHL4_9PLEO</name>
<dbReference type="PANTHER" id="PTHR47843">
    <property type="entry name" value="BTB DOMAIN-CONTAINING PROTEIN-RELATED"/>
    <property type="match status" value="1"/>
</dbReference>
<accession>A0ABR3QHL4</accession>
<feature type="compositionally biased region" description="Low complexity" evidence="1">
    <location>
        <begin position="1"/>
        <end position="38"/>
    </location>
</feature>
<reference evidence="3 4" key="1">
    <citation type="submission" date="2024-02" db="EMBL/GenBank/DDBJ databases">
        <title>De novo assembly and annotation of 12 fungi associated with fruit tree decline syndrome in Ontario, Canada.</title>
        <authorList>
            <person name="Sulman M."/>
            <person name="Ellouze W."/>
            <person name="Ilyukhin E."/>
        </authorList>
    </citation>
    <scope>NUCLEOTIDE SEQUENCE [LARGE SCALE GENOMIC DNA]</scope>
    <source>
        <strain evidence="3 4">M42-189</strain>
    </source>
</reference>
<dbReference type="Gene3D" id="3.30.710.10">
    <property type="entry name" value="Potassium Channel Kv1.1, Chain A"/>
    <property type="match status" value="1"/>
</dbReference>
<organism evidence="3 4">
    <name type="scientific">Paraconiothyrium brasiliense</name>
    <dbReference type="NCBI Taxonomy" id="300254"/>
    <lineage>
        <taxon>Eukaryota</taxon>
        <taxon>Fungi</taxon>
        <taxon>Dikarya</taxon>
        <taxon>Ascomycota</taxon>
        <taxon>Pezizomycotina</taxon>
        <taxon>Dothideomycetes</taxon>
        <taxon>Pleosporomycetidae</taxon>
        <taxon>Pleosporales</taxon>
        <taxon>Massarineae</taxon>
        <taxon>Didymosphaeriaceae</taxon>
        <taxon>Paraconiothyrium</taxon>
    </lineage>
</organism>
<evidence type="ECO:0000256" key="1">
    <source>
        <dbReference type="SAM" id="MobiDB-lite"/>
    </source>
</evidence>
<evidence type="ECO:0000313" key="4">
    <source>
        <dbReference type="Proteomes" id="UP001521785"/>
    </source>
</evidence>
<keyword evidence="4" id="KW-1185">Reference proteome</keyword>
<sequence length="291" mass="32714">MASSSKDSSTSSDSSNTSDSEESSSASAPRAPNTAPSTRPKDPPRARPRISYAGHPHLQCMDLIANLLYSGVNQSFATVVVGTEEATFVVHEALLTHYSEFFRAALQGGFQEAKTKTVTLKDDSSSTFELFVHWLYHERLPNARKDDAQVVQLFSIQGDKPVEPSKAEAKEHLCKSKRLVHLYVFGNTYQAAQFKTATLRSLFKHLHKVGGIFPRRSTIAYAFTKLPNNDPLCRLLVDFYCLNEDTFSGQGTDHNANFLYEVTKRWYRLAYGDPDMDIYEYQLSLSDYLDN</sequence>
<evidence type="ECO:0000313" key="3">
    <source>
        <dbReference type="EMBL" id="KAL1591647.1"/>
    </source>
</evidence>
<dbReference type="SUPFAM" id="SSF54695">
    <property type="entry name" value="POZ domain"/>
    <property type="match status" value="1"/>
</dbReference>
<dbReference type="SMART" id="SM00225">
    <property type="entry name" value="BTB"/>
    <property type="match status" value="1"/>
</dbReference>
<protein>
    <recommendedName>
        <fullName evidence="2">BTB domain-containing protein</fullName>
    </recommendedName>
</protein>
<evidence type="ECO:0000259" key="2">
    <source>
        <dbReference type="PROSITE" id="PS50097"/>
    </source>
</evidence>